<evidence type="ECO:0000313" key="8">
    <source>
        <dbReference type="EMBL" id="KAJ1179030.1"/>
    </source>
</evidence>
<keyword evidence="3" id="KW-0540">Nuclease</keyword>
<dbReference type="AlphaFoldDB" id="A0AAV7TRF8"/>
<organism evidence="8 9">
    <name type="scientific">Pleurodeles waltl</name>
    <name type="common">Iberian ribbed newt</name>
    <dbReference type="NCBI Taxonomy" id="8319"/>
    <lineage>
        <taxon>Eukaryota</taxon>
        <taxon>Metazoa</taxon>
        <taxon>Chordata</taxon>
        <taxon>Craniata</taxon>
        <taxon>Vertebrata</taxon>
        <taxon>Euteleostomi</taxon>
        <taxon>Amphibia</taxon>
        <taxon>Batrachia</taxon>
        <taxon>Caudata</taxon>
        <taxon>Salamandroidea</taxon>
        <taxon>Salamandridae</taxon>
        <taxon>Pleurodelinae</taxon>
        <taxon>Pleurodeles</taxon>
    </lineage>
</organism>
<evidence type="ECO:0000256" key="5">
    <source>
        <dbReference type="ARBA" id="ARBA00022801"/>
    </source>
</evidence>
<feature type="domain" description="Murine leukemia virus integrase C-terminal" evidence="7">
    <location>
        <begin position="40"/>
        <end position="94"/>
    </location>
</feature>
<evidence type="ECO:0000256" key="3">
    <source>
        <dbReference type="ARBA" id="ARBA00022722"/>
    </source>
</evidence>
<feature type="region of interest" description="Disordered" evidence="6">
    <location>
        <begin position="112"/>
        <end position="163"/>
    </location>
</feature>
<keyword evidence="1" id="KW-0808">Transferase</keyword>
<feature type="region of interest" description="Disordered" evidence="6">
    <location>
        <begin position="1"/>
        <end position="39"/>
    </location>
</feature>
<sequence>MERRRSIDWPTKEPERDEVTGAPSPEGKTTTLPPIQDQGHTLRASDWVVVLKHVQKTCLEPRCKGPFQVVLTTITAVKCALVPNLIHASHTRKVACPLDDEEELLRVPAMTRQASELEGEERGTEAGSELIEDGSVTLVRDKGKDLQEGDSEPISIEAAGEPT</sequence>
<keyword evidence="5" id="KW-0378">Hydrolase</keyword>
<reference evidence="8" key="1">
    <citation type="journal article" date="2022" name="bioRxiv">
        <title>Sequencing and chromosome-scale assembly of the giantPleurodeles waltlgenome.</title>
        <authorList>
            <person name="Brown T."/>
            <person name="Elewa A."/>
            <person name="Iarovenko S."/>
            <person name="Subramanian E."/>
            <person name="Araus A.J."/>
            <person name="Petzold A."/>
            <person name="Susuki M."/>
            <person name="Suzuki K.-i.T."/>
            <person name="Hayashi T."/>
            <person name="Toyoda A."/>
            <person name="Oliveira C."/>
            <person name="Osipova E."/>
            <person name="Leigh N.D."/>
            <person name="Simon A."/>
            <person name="Yun M.H."/>
        </authorList>
    </citation>
    <scope>NUCLEOTIDE SEQUENCE</scope>
    <source>
        <strain evidence="8">20211129_DDA</strain>
        <tissue evidence="8">Liver</tissue>
    </source>
</reference>
<keyword evidence="9" id="KW-1185">Reference proteome</keyword>
<dbReference type="GO" id="GO:0004519">
    <property type="term" value="F:endonuclease activity"/>
    <property type="evidence" value="ECO:0007669"/>
    <property type="project" value="UniProtKB-KW"/>
</dbReference>
<keyword evidence="2" id="KW-0548">Nucleotidyltransferase</keyword>
<feature type="compositionally biased region" description="Basic and acidic residues" evidence="6">
    <location>
        <begin position="1"/>
        <end position="19"/>
    </location>
</feature>
<evidence type="ECO:0000256" key="2">
    <source>
        <dbReference type="ARBA" id="ARBA00022695"/>
    </source>
</evidence>
<evidence type="ECO:0000256" key="6">
    <source>
        <dbReference type="SAM" id="MobiDB-lite"/>
    </source>
</evidence>
<dbReference type="Proteomes" id="UP001066276">
    <property type="component" value="Chromosome 3_2"/>
</dbReference>
<gene>
    <name evidence="8" type="ORF">NDU88_004269</name>
</gene>
<evidence type="ECO:0000313" key="9">
    <source>
        <dbReference type="Proteomes" id="UP001066276"/>
    </source>
</evidence>
<name>A0AAV7TRF8_PLEWA</name>
<dbReference type="GO" id="GO:0016779">
    <property type="term" value="F:nucleotidyltransferase activity"/>
    <property type="evidence" value="ECO:0007669"/>
    <property type="project" value="UniProtKB-KW"/>
</dbReference>
<protein>
    <recommendedName>
        <fullName evidence="7">Murine leukemia virus integrase C-terminal domain-containing protein</fullName>
    </recommendedName>
</protein>
<dbReference type="GO" id="GO:0016787">
    <property type="term" value="F:hydrolase activity"/>
    <property type="evidence" value="ECO:0007669"/>
    <property type="project" value="UniProtKB-KW"/>
</dbReference>
<dbReference type="InterPro" id="IPR040643">
    <property type="entry name" value="MLVIN_C"/>
</dbReference>
<proteinExistence type="predicted"/>
<dbReference type="Gene3D" id="2.30.30.850">
    <property type="match status" value="1"/>
</dbReference>
<evidence type="ECO:0000259" key="7">
    <source>
        <dbReference type="Pfam" id="PF18697"/>
    </source>
</evidence>
<evidence type="ECO:0000256" key="4">
    <source>
        <dbReference type="ARBA" id="ARBA00022759"/>
    </source>
</evidence>
<keyword evidence="4" id="KW-0255">Endonuclease</keyword>
<dbReference type="Pfam" id="PF18697">
    <property type="entry name" value="MLVIN_C"/>
    <property type="match status" value="1"/>
</dbReference>
<comment type="caution">
    <text evidence="8">The sequence shown here is derived from an EMBL/GenBank/DDBJ whole genome shotgun (WGS) entry which is preliminary data.</text>
</comment>
<evidence type="ECO:0000256" key="1">
    <source>
        <dbReference type="ARBA" id="ARBA00022679"/>
    </source>
</evidence>
<accession>A0AAV7TRF8</accession>
<dbReference type="EMBL" id="JANPWB010000006">
    <property type="protein sequence ID" value="KAJ1179030.1"/>
    <property type="molecule type" value="Genomic_DNA"/>
</dbReference>